<dbReference type="Proteomes" id="UP000634136">
    <property type="component" value="Unassembled WGS sequence"/>
</dbReference>
<keyword evidence="3" id="KW-1185">Reference proteome</keyword>
<proteinExistence type="predicted"/>
<comment type="caution">
    <text evidence="2">The sequence shown here is derived from an EMBL/GenBank/DDBJ whole genome shotgun (WGS) entry which is preliminary data.</text>
</comment>
<organism evidence="2 3">
    <name type="scientific">Senna tora</name>
    <dbReference type="NCBI Taxonomy" id="362788"/>
    <lineage>
        <taxon>Eukaryota</taxon>
        <taxon>Viridiplantae</taxon>
        <taxon>Streptophyta</taxon>
        <taxon>Embryophyta</taxon>
        <taxon>Tracheophyta</taxon>
        <taxon>Spermatophyta</taxon>
        <taxon>Magnoliopsida</taxon>
        <taxon>eudicotyledons</taxon>
        <taxon>Gunneridae</taxon>
        <taxon>Pentapetalae</taxon>
        <taxon>rosids</taxon>
        <taxon>fabids</taxon>
        <taxon>Fabales</taxon>
        <taxon>Fabaceae</taxon>
        <taxon>Caesalpinioideae</taxon>
        <taxon>Cassia clade</taxon>
        <taxon>Senna</taxon>
    </lineage>
</organism>
<accession>A0A834XFM4</accession>
<protein>
    <submittedName>
        <fullName evidence="2">Uncharacterized protein</fullName>
    </submittedName>
</protein>
<dbReference type="EMBL" id="JAAIUW010000001">
    <property type="protein sequence ID" value="KAF7843412.1"/>
    <property type="molecule type" value="Genomic_DNA"/>
</dbReference>
<evidence type="ECO:0000313" key="2">
    <source>
        <dbReference type="EMBL" id="KAF7843412.1"/>
    </source>
</evidence>
<gene>
    <name evidence="2" type="ORF">G2W53_000317</name>
</gene>
<reference evidence="2" key="1">
    <citation type="submission" date="2020-09" db="EMBL/GenBank/DDBJ databases">
        <title>Genome-Enabled Discovery of Anthraquinone Biosynthesis in Senna tora.</title>
        <authorList>
            <person name="Kang S.-H."/>
            <person name="Pandey R.P."/>
            <person name="Lee C.-M."/>
            <person name="Sim J.-S."/>
            <person name="Jeong J.-T."/>
            <person name="Choi B.-S."/>
            <person name="Jung M."/>
            <person name="Ginzburg D."/>
            <person name="Zhao K."/>
            <person name="Won S.Y."/>
            <person name="Oh T.-J."/>
            <person name="Yu Y."/>
            <person name="Kim N.-H."/>
            <person name="Lee O.R."/>
            <person name="Lee T.-H."/>
            <person name="Bashyal P."/>
            <person name="Kim T.-S."/>
            <person name="Lee W.-H."/>
            <person name="Kawkins C."/>
            <person name="Kim C.-K."/>
            <person name="Kim J.S."/>
            <person name="Ahn B.O."/>
            <person name="Rhee S.Y."/>
            <person name="Sohng J.K."/>
        </authorList>
    </citation>
    <scope>NUCLEOTIDE SEQUENCE</scope>
    <source>
        <tissue evidence="2">Leaf</tissue>
    </source>
</reference>
<feature type="region of interest" description="Disordered" evidence="1">
    <location>
        <begin position="1"/>
        <end position="27"/>
    </location>
</feature>
<sequence length="47" mass="5538">MGRDDDSIGTPKRRRHSMQLARNSLSFRQRRGEKVRLLGSWDSLNPR</sequence>
<dbReference type="AlphaFoldDB" id="A0A834XFM4"/>
<evidence type="ECO:0000313" key="3">
    <source>
        <dbReference type="Proteomes" id="UP000634136"/>
    </source>
</evidence>
<evidence type="ECO:0000256" key="1">
    <source>
        <dbReference type="SAM" id="MobiDB-lite"/>
    </source>
</evidence>
<name>A0A834XFM4_9FABA</name>